<protein>
    <submittedName>
        <fullName evidence="2">Uncharacterized protein</fullName>
    </submittedName>
</protein>
<dbReference type="EMBL" id="MCFL01000026">
    <property type="protein sequence ID" value="ORZ34728.1"/>
    <property type="molecule type" value="Genomic_DNA"/>
</dbReference>
<feature type="compositionally biased region" description="Pro residues" evidence="1">
    <location>
        <begin position="19"/>
        <end position="32"/>
    </location>
</feature>
<proteinExistence type="predicted"/>
<dbReference type="PANTHER" id="PTHR46586:SF3">
    <property type="entry name" value="ANKYRIN REPEAT-CONTAINING PROTEIN"/>
    <property type="match status" value="1"/>
</dbReference>
<sequence>MHSMNPPLSSSPALTSSASPPPLPSSDLPPDPLQNLDSPSVEASSAMLQYLSLPSAASPTHDATTLTDELLVLILVHATRQTVGRHQQLRLAQLINVASVERFTDVARAALTQAWWMSLDAASRAGSLTWLDLLIELHLQRLRPLKYSRGGLLQAVEKADVHVIEWWYFKRQEGRLNFADLTLSEILGCLNPQADKEKAFPVLRWFFKNHFGLDVVSSEADALDEERKMELVGRVEAKTFLFSAAKFGFKQCLAQVALKLCARGAHSHLDLEAWTDVVSGGHAECAEILARVALLDSYQLASKQSAMEMIQAAFRSGSIDMILWCWAQYRPHTQLKHLEVYRTALAMCAVVGGVGRCLTSASIGGHLGLVEQVIADLGAADRLDYAKNWYLEADKVMENGHMHMLQYWQDRLQDWNLGVQVTSIKRTMTAVVEQGHADVFAWWWEHHASASIKKDMGLVRNLVTASTRGSHLPMLELLVNVVRSANLPALLPAIEVIFSAATQAGRVNVLEWWKLRVAEYLRHPVLPKLGWLKSACCFGHLGVVIWWNSIHGEAIQPWIPDLIMQAVREGQSGVLLCLDTIDALAPFDFVQIVKSLPARSIHSEVLAIMVQSWPNELRSHWESALVYGELRKRGLVVLAEQWQRKLTRMV</sequence>
<feature type="region of interest" description="Disordered" evidence="1">
    <location>
        <begin position="1"/>
        <end position="39"/>
    </location>
</feature>
<dbReference type="InterPro" id="IPR052050">
    <property type="entry name" value="SecEffector_AnkRepeat"/>
</dbReference>
<reference evidence="2 3" key="1">
    <citation type="submission" date="2016-07" db="EMBL/GenBank/DDBJ databases">
        <title>Pervasive Adenine N6-methylation of Active Genes in Fungi.</title>
        <authorList>
            <consortium name="DOE Joint Genome Institute"/>
            <person name="Mondo S.J."/>
            <person name="Dannebaum R.O."/>
            <person name="Kuo R.C."/>
            <person name="Labutti K."/>
            <person name="Haridas S."/>
            <person name="Kuo A."/>
            <person name="Salamov A."/>
            <person name="Ahrendt S.R."/>
            <person name="Lipzen A."/>
            <person name="Sullivan W."/>
            <person name="Andreopoulos W.B."/>
            <person name="Clum A."/>
            <person name="Lindquist E."/>
            <person name="Daum C."/>
            <person name="Ramamoorthy G.K."/>
            <person name="Gryganskyi A."/>
            <person name="Culley D."/>
            <person name="Magnuson J.K."/>
            <person name="James T.Y."/>
            <person name="O'Malley M.A."/>
            <person name="Stajich J.E."/>
            <person name="Spatafora J.W."/>
            <person name="Visel A."/>
            <person name="Grigoriev I.V."/>
        </authorList>
    </citation>
    <scope>NUCLEOTIDE SEQUENCE [LARGE SCALE GENOMIC DNA]</scope>
    <source>
        <strain evidence="2 3">PL171</strain>
    </source>
</reference>
<evidence type="ECO:0000256" key="1">
    <source>
        <dbReference type="SAM" id="MobiDB-lite"/>
    </source>
</evidence>
<comment type="caution">
    <text evidence="2">The sequence shown here is derived from an EMBL/GenBank/DDBJ whole genome shotgun (WGS) entry which is preliminary data.</text>
</comment>
<dbReference type="AlphaFoldDB" id="A0A1Y2HJD7"/>
<name>A0A1Y2HJD7_9FUNG</name>
<evidence type="ECO:0000313" key="3">
    <source>
        <dbReference type="Proteomes" id="UP000193411"/>
    </source>
</evidence>
<keyword evidence="3" id="KW-1185">Reference proteome</keyword>
<dbReference type="Proteomes" id="UP000193411">
    <property type="component" value="Unassembled WGS sequence"/>
</dbReference>
<organism evidence="2 3">
    <name type="scientific">Catenaria anguillulae PL171</name>
    <dbReference type="NCBI Taxonomy" id="765915"/>
    <lineage>
        <taxon>Eukaryota</taxon>
        <taxon>Fungi</taxon>
        <taxon>Fungi incertae sedis</taxon>
        <taxon>Blastocladiomycota</taxon>
        <taxon>Blastocladiomycetes</taxon>
        <taxon>Blastocladiales</taxon>
        <taxon>Catenariaceae</taxon>
        <taxon>Catenaria</taxon>
    </lineage>
</organism>
<gene>
    <name evidence="2" type="ORF">BCR44DRAFT_1435687</name>
</gene>
<feature type="compositionally biased region" description="Low complexity" evidence="1">
    <location>
        <begin position="1"/>
        <end position="18"/>
    </location>
</feature>
<dbReference type="PANTHER" id="PTHR46586">
    <property type="entry name" value="ANKYRIN REPEAT-CONTAINING PROTEIN"/>
    <property type="match status" value="1"/>
</dbReference>
<accession>A0A1Y2HJD7</accession>
<evidence type="ECO:0000313" key="2">
    <source>
        <dbReference type="EMBL" id="ORZ34728.1"/>
    </source>
</evidence>